<dbReference type="AlphaFoldDB" id="A0A368PL92"/>
<evidence type="ECO:0000313" key="1">
    <source>
        <dbReference type="EMBL" id="RCV06373.1"/>
    </source>
</evidence>
<accession>A0A368PL92</accession>
<protein>
    <submittedName>
        <fullName evidence="1">Uncharacterized protein</fullName>
    </submittedName>
</protein>
<gene>
    <name evidence="1" type="ORF">SETIT_1G157900v2</name>
</gene>
<reference evidence="1" key="2">
    <citation type="submission" date="2015-07" db="EMBL/GenBank/DDBJ databases">
        <authorList>
            <person name="Noorani M."/>
        </authorList>
    </citation>
    <scope>NUCLEOTIDE SEQUENCE</scope>
    <source>
        <strain evidence="1">Yugu1</strain>
    </source>
</reference>
<sequence>MAGAAAVIARGGRGGYSIWSPISGPCPAAALSSPCWPIVRSLMEEKALASITSMERDRRRLWWTRPHHRVDEAAASPPLSMPSEIMSCRLRWRWINNLLWRRNMCKYVIGVAHRMPAAALPDVLL</sequence>
<organism evidence="1">
    <name type="scientific">Setaria italica</name>
    <name type="common">Foxtail millet</name>
    <name type="synonym">Panicum italicum</name>
    <dbReference type="NCBI Taxonomy" id="4555"/>
    <lineage>
        <taxon>Eukaryota</taxon>
        <taxon>Viridiplantae</taxon>
        <taxon>Streptophyta</taxon>
        <taxon>Embryophyta</taxon>
        <taxon>Tracheophyta</taxon>
        <taxon>Spermatophyta</taxon>
        <taxon>Magnoliopsida</taxon>
        <taxon>Liliopsida</taxon>
        <taxon>Poales</taxon>
        <taxon>Poaceae</taxon>
        <taxon>PACMAD clade</taxon>
        <taxon>Panicoideae</taxon>
        <taxon>Panicodae</taxon>
        <taxon>Paniceae</taxon>
        <taxon>Cenchrinae</taxon>
        <taxon>Setaria</taxon>
    </lineage>
</organism>
<dbReference type="EMBL" id="CM003528">
    <property type="protein sequence ID" value="RCV06373.1"/>
    <property type="molecule type" value="Genomic_DNA"/>
</dbReference>
<name>A0A368PL92_SETIT</name>
<reference evidence="1" key="1">
    <citation type="journal article" date="2012" name="Nat. Biotechnol.">
        <title>Reference genome sequence of the model plant Setaria.</title>
        <authorList>
            <person name="Bennetzen J.L."/>
            <person name="Schmutz J."/>
            <person name="Wang H."/>
            <person name="Percifield R."/>
            <person name="Hawkins J."/>
            <person name="Pontaroli A.C."/>
            <person name="Estep M."/>
            <person name="Feng L."/>
            <person name="Vaughn J.N."/>
            <person name="Grimwood J."/>
            <person name="Jenkins J."/>
            <person name="Barry K."/>
            <person name="Lindquist E."/>
            <person name="Hellsten U."/>
            <person name="Deshpande S."/>
            <person name="Wang X."/>
            <person name="Wu X."/>
            <person name="Mitros T."/>
            <person name="Triplett J."/>
            <person name="Yang X."/>
            <person name="Ye C.Y."/>
            <person name="Mauro-Herrera M."/>
            <person name="Wang L."/>
            <person name="Li P."/>
            <person name="Sharma M."/>
            <person name="Sharma R."/>
            <person name="Ronald P.C."/>
            <person name="Panaud O."/>
            <person name="Kellogg E.A."/>
            <person name="Brutnell T.P."/>
            <person name="Doust A.N."/>
            <person name="Tuskan G.A."/>
            <person name="Rokhsar D."/>
            <person name="Devos K.M."/>
        </authorList>
    </citation>
    <scope>NUCLEOTIDE SEQUENCE [LARGE SCALE GENOMIC DNA]</scope>
    <source>
        <strain evidence="1">Yugu1</strain>
    </source>
</reference>
<proteinExistence type="predicted"/>